<dbReference type="InterPro" id="IPR057326">
    <property type="entry name" value="KR_dom"/>
</dbReference>
<evidence type="ECO:0000256" key="1">
    <source>
        <dbReference type="ARBA" id="ARBA00006484"/>
    </source>
</evidence>
<dbReference type="FunFam" id="3.40.50.720:FF:000084">
    <property type="entry name" value="Short-chain dehydrogenase reductase"/>
    <property type="match status" value="1"/>
</dbReference>
<dbReference type="EMBL" id="QFBC01000016">
    <property type="protein sequence ID" value="PWE53438.1"/>
    <property type="molecule type" value="Genomic_DNA"/>
</dbReference>
<evidence type="ECO:0000313" key="4">
    <source>
        <dbReference type="EMBL" id="PWE53438.1"/>
    </source>
</evidence>
<name>A0A2U2DJI5_9HYPH</name>
<evidence type="ECO:0000256" key="2">
    <source>
        <dbReference type="ARBA" id="ARBA00023002"/>
    </source>
</evidence>
<comment type="caution">
    <text evidence="4">The sequence shown here is derived from an EMBL/GenBank/DDBJ whole genome shotgun (WGS) entry which is preliminary data.</text>
</comment>
<protein>
    <submittedName>
        <fullName evidence="4">3-ketoacyl-ACP reductase</fullName>
    </submittedName>
</protein>
<dbReference type="OrthoDB" id="9803333at2"/>
<reference evidence="4 5" key="1">
    <citation type="submission" date="2018-05" db="EMBL/GenBank/DDBJ databases">
        <title>The draft genome of strain NS-104.</title>
        <authorList>
            <person name="Hang P."/>
            <person name="Jiang J."/>
        </authorList>
    </citation>
    <scope>NUCLEOTIDE SEQUENCE [LARGE SCALE GENOMIC DNA]</scope>
    <source>
        <strain evidence="4 5">NS-104</strain>
    </source>
</reference>
<dbReference type="PRINTS" id="PR00080">
    <property type="entry name" value="SDRFAMILY"/>
</dbReference>
<dbReference type="InterPro" id="IPR002347">
    <property type="entry name" value="SDR_fam"/>
</dbReference>
<dbReference type="Gene3D" id="3.40.50.720">
    <property type="entry name" value="NAD(P)-binding Rossmann-like Domain"/>
    <property type="match status" value="1"/>
</dbReference>
<keyword evidence="2" id="KW-0560">Oxidoreductase</keyword>
<organism evidence="4 5">
    <name type="scientific">Metarhizobium album</name>
    <dbReference type="NCBI Taxonomy" id="2182425"/>
    <lineage>
        <taxon>Bacteria</taxon>
        <taxon>Pseudomonadati</taxon>
        <taxon>Pseudomonadota</taxon>
        <taxon>Alphaproteobacteria</taxon>
        <taxon>Hyphomicrobiales</taxon>
        <taxon>Rhizobiaceae</taxon>
        <taxon>Metarhizobium</taxon>
    </lineage>
</organism>
<dbReference type="SUPFAM" id="SSF51735">
    <property type="entry name" value="NAD(P)-binding Rossmann-fold domains"/>
    <property type="match status" value="1"/>
</dbReference>
<gene>
    <name evidence="4" type="ORF">DEM27_26185</name>
</gene>
<dbReference type="PRINTS" id="PR00081">
    <property type="entry name" value="GDHRDH"/>
</dbReference>
<dbReference type="SMART" id="SM00822">
    <property type="entry name" value="PKS_KR"/>
    <property type="match status" value="1"/>
</dbReference>
<sequence length="243" mass="25080">MDSRIALVTGASRGIGRSVALKLAAAGYSVVVNYNRAATDAELVVSEVTKMGGKAKAIQADVSISADVVRLFDESAAAFGKIDVVVSNAGVMSAMPLAQVDDAEFERVVSANLRGTFYVSREAARRLPDGGRLVLLSSTTLALNAPGYSVYNATKGAVEGIARVAAKELGSRGITVNVVAPGPVETELFMAGKSEELVQRMAAMAPAGRLGQPEDIANIIAFLASPDSGWINGQVIRANGGIA</sequence>
<dbReference type="InterPro" id="IPR036291">
    <property type="entry name" value="NAD(P)-bd_dom_sf"/>
</dbReference>
<proteinExistence type="inferred from homology"/>
<dbReference type="RefSeq" id="WP_109461188.1">
    <property type="nucleotide sequence ID" value="NZ_QFBC01000016.1"/>
</dbReference>
<dbReference type="PANTHER" id="PTHR48107:SF7">
    <property type="entry name" value="RE15974P"/>
    <property type="match status" value="1"/>
</dbReference>
<comment type="similarity">
    <text evidence="1">Belongs to the short-chain dehydrogenases/reductases (SDR) family.</text>
</comment>
<keyword evidence="5" id="KW-1185">Reference proteome</keyword>
<feature type="domain" description="Ketoreductase" evidence="3">
    <location>
        <begin position="4"/>
        <end position="187"/>
    </location>
</feature>
<dbReference type="AlphaFoldDB" id="A0A2U2DJI5"/>
<evidence type="ECO:0000259" key="3">
    <source>
        <dbReference type="SMART" id="SM00822"/>
    </source>
</evidence>
<dbReference type="PANTHER" id="PTHR48107">
    <property type="entry name" value="NADPH-DEPENDENT ALDEHYDE REDUCTASE-LIKE PROTEIN, CHLOROPLASTIC-RELATED"/>
    <property type="match status" value="1"/>
</dbReference>
<evidence type="ECO:0000313" key="5">
    <source>
        <dbReference type="Proteomes" id="UP000245252"/>
    </source>
</evidence>
<dbReference type="GO" id="GO:0016614">
    <property type="term" value="F:oxidoreductase activity, acting on CH-OH group of donors"/>
    <property type="evidence" value="ECO:0007669"/>
    <property type="project" value="UniProtKB-ARBA"/>
</dbReference>
<accession>A0A2U2DJI5</accession>
<dbReference type="Pfam" id="PF13561">
    <property type="entry name" value="adh_short_C2"/>
    <property type="match status" value="1"/>
</dbReference>
<dbReference type="Proteomes" id="UP000245252">
    <property type="component" value="Unassembled WGS sequence"/>
</dbReference>
<dbReference type="PROSITE" id="PS00061">
    <property type="entry name" value="ADH_SHORT"/>
    <property type="match status" value="1"/>
</dbReference>
<dbReference type="InterPro" id="IPR020904">
    <property type="entry name" value="Sc_DH/Rdtase_CS"/>
</dbReference>